<dbReference type="EMBL" id="GG663367">
    <property type="protein sequence ID" value="EEH07547.1"/>
    <property type="molecule type" value="Genomic_DNA"/>
</dbReference>
<organism evidence="1 2">
    <name type="scientific">Ajellomyces capsulatus (strain G186AR / H82 / ATCC MYA-2454 / RMSCC 2432)</name>
    <name type="common">Darling's disease fungus</name>
    <name type="synonym">Histoplasma capsulatum</name>
    <dbReference type="NCBI Taxonomy" id="447093"/>
    <lineage>
        <taxon>Eukaryota</taxon>
        <taxon>Fungi</taxon>
        <taxon>Dikarya</taxon>
        <taxon>Ascomycota</taxon>
        <taxon>Pezizomycotina</taxon>
        <taxon>Eurotiomycetes</taxon>
        <taxon>Eurotiomycetidae</taxon>
        <taxon>Onygenales</taxon>
        <taxon>Ajellomycetaceae</taxon>
        <taxon>Histoplasma</taxon>
    </lineage>
</organism>
<dbReference type="AlphaFoldDB" id="C0NLP6"/>
<dbReference type="GeneID" id="69037442"/>
<dbReference type="HOGENOM" id="CLU_1749085_0_0_1"/>
<sequence length="149" mass="16573">MGEDVPATELCVEHWAPDPAIEGADEPPNQIGGARGRLCLPHAEGQKWGFWPCSSSLSKPAHAVVMQLSYLWVAYTGRVERFRHRKSFGSLRIKPHATTALAYFASIDLGSWGQAVNLQACARFGHSRNPRAGTSEFMSDLCIRRNRYM</sequence>
<protein>
    <submittedName>
        <fullName evidence="1">Uncharacterized protein</fullName>
    </submittedName>
</protein>
<evidence type="ECO:0000313" key="2">
    <source>
        <dbReference type="Proteomes" id="UP000001631"/>
    </source>
</evidence>
<keyword evidence="2" id="KW-1185">Reference proteome</keyword>
<proteinExistence type="predicted"/>
<evidence type="ECO:0000313" key="1">
    <source>
        <dbReference type="EMBL" id="EEH07547.1"/>
    </source>
</evidence>
<dbReference type="Proteomes" id="UP000001631">
    <property type="component" value="Unassembled WGS sequence"/>
</dbReference>
<dbReference type="InParanoid" id="C0NLP6"/>
<name>C0NLP6_AJECG</name>
<reference evidence="1" key="1">
    <citation type="submission" date="2009-02" db="EMBL/GenBank/DDBJ databases">
        <title>The Genome Sequence of Ajellomyces capsulatus strain G186AR.</title>
        <authorList>
            <consortium name="The Broad Institute Genome Sequencing Platform"/>
            <person name="Champion M."/>
            <person name="Cuomo C."/>
            <person name="Ma L.-J."/>
            <person name="Henn M.R."/>
            <person name="Sil A."/>
            <person name="Goldman B."/>
            <person name="Young S.K."/>
            <person name="Kodira C.D."/>
            <person name="Zeng Q."/>
            <person name="Koehrsen M."/>
            <person name="Alvarado L."/>
            <person name="Berlin A."/>
            <person name="Borenstein D."/>
            <person name="Chen Z."/>
            <person name="Engels R."/>
            <person name="Freedman E."/>
            <person name="Gellesch M."/>
            <person name="Goldberg J."/>
            <person name="Griggs A."/>
            <person name="Gujja S."/>
            <person name="Heiman D."/>
            <person name="Hepburn T."/>
            <person name="Howarth C."/>
            <person name="Jen D."/>
            <person name="Larson L."/>
            <person name="Lewis B."/>
            <person name="Mehta T."/>
            <person name="Park D."/>
            <person name="Pearson M."/>
            <person name="Roberts A."/>
            <person name="Saif S."/>
            <person name="Shea T."/>
            <person name="Shenoy N."/>
            <person name="Sisk P."/>
            <person name="Stolte C."/>
            <person name="Sykes S."/>
            <person name="Walk T."/>
            <person name="White J."/>
            <person name="Yandava C."/>
            <person name="Klein B."/>
            <person name="McEwen J.G."/>
            <person name="Puccia R."/>
            <person name="Goldman G.H."/>
            <person name="Felipe M.S."/>
            <person name="Nino-Vega G."/>
            <person name="San-Blas G."/>
            <person name="Taylor J."/>
            <person name="Mendoza L."/>
            <person name="Galagan J."/>
            <person name="Nusbaum C."/>
            <person name="Birren B."/>
        </authorList>
    </citation>
    <scope>NUCLEOTIDE SEQUENCE</scope>
    <source>
        <strain evidence="1">G186AR</strain>
    </source>
</reference>
<accession>C0NLP6</accession>
<dbReference type="RefSeq" id="XP_045288028.1">
    <property type="nucleotide sequence ID" value="XM_045431475.1"/>
</dbReference>
<gene>
    <name evidence="1" type="ORF">HCBG_04426</name>
</gene>